<evidence type="ECO:0000256" key="1">
    <source>
        <dbReference type="SAM" id="MobiDB-lite"/>
    </source>
</evidence>
<feature type="domain" description="Cell wall hydrolase SleB" evidence="2">
    <location>
        <begin position="43"/>
        <end position="158"/>
    </location>
</feature>
<feature type="compositionally biased region" description="Low complexity" evidence="1">
    <location>
        <begin position="12"/>
        <end position="21"/>
    </location>
</feature>
<evidence type="ECO:0000259" key="2">
    <source>
        <dbReference type="Pfam" id="PF07486"/>
    </source>
</evidence>
<dbReference type="EMBL" id="CP067420">
    <property type="protein sequence ID" value="QQP88574.1"/>
    <property type="molecule type" value="Genomic_DNA"/>
</dbReference>
<dbReference type="InterPro" id="IPR011105">
    <property type="entry name" value="Cell_wall_hydrolase_SleB"/>
</dbReference>
<reference evidence="3" key="1">
    <citation type="submission" date="2021-02" db="EMBL/GenBank/DDBJ databases">
        <title>Skermanella TT6 skin isolate.</title>
        <authorList>
            <person name="Lee K."/>
            <person name="Ganzorig M."/>
        </authorList>
    </citation>
    <scope>NUCLEOTIDE SEQUENCE</scope>
    <source>
        <strain evidence="3">TT6</strain>
    </source>
</reference>
<dbReference type="Gene3D" id="1.10.10.2520">
    <property type="entry name" value="Cell wall hydrolase SleB, domain 1"/>
    <property type="match status" value="1"/>
</dbReference>
<gene>
    <name evidence="3" type="ORF">IGS68_21490</name>
</gene>
<dbReference type="GO" id="GO:0016787">
    <property type="term" value="F:hydrolase activity"/>
    <property type="evidence" value="ECO:0007669"/>
    <property type="project" value="UniProtKB-KW"/>
</dbReference>
<keyword evidence="4" id="KW-1185">Reference proteome</keyword>
<accession>A0ABX7B2L1</accession>
<name>A0ABX7B2L1_9PROT</name>
<protein>
    <submittedName>
        <fullName evidence="3">Cell wall hydrolase</fullName>
    </submittedName>
</protein>
<feature type="region of interest" description="Disordered" evidence="1">
    <location>
        <begin position="1"/>
        <end position="25"/>
    </location>
</feature>
<keyword evidence="3" id="KW-0378">Hydrolase</keyword>
<dbReference type="Pfam" id="PF07486">
    <property type="entry name" value="Hydrolase_2"/>
    <property type="match status" value="1"/>
</dbReference>
<dbReference type="InterPro" id="IPR042047">
    <property type="entry name" value="SleB_dom1"/>
</dbReference>
<dbReference type="RefSeq" id="WP_201073656.1">
    <property type="nucleotide sequence ID" value="NZ_CP067420.1"/>
</dbReference>
<organism evidence="3 4">
    <name type="scientific">Skermanella cutis</name>
    <dbReference type="NCBI Taxonomy" id="2775420"/>
    <lineage>
        <taxon>Bacteria</taxon>
        <taxon>Pseudomonadati</taxon>
        <taxon>Pseudomonadota</taxon>
        <taxon>Alphaproteobacteria</taxon>
        <taxon>Rhodospirillales</taxon>
        <taxon>Azospirillaceae</taxon>
        <taxon>Skermanella</taxon>
    </lineage>
</organism>
<evidence type="ECO:0000313" key="3">
    <source>
        <dbReference type="EMBL" id="QQP88574.1"/>
    </source>
</evidence>
<evidence type="ECO:0000313" key="4">
    <source>
        <dbReference type="Proteomes" id="UP000595197"/>
    </source>
</evidence>
<sequence>MTRRRLVPVPAPAAASVRPAAGGPDDGTVDTFARTLWGEARTETLRGIEAVAAVVMNRAALEPGAAISDICRRFPCWSADNPARFRLSAVQPSGPAGSGRASSDALLFATCLRIARRAAAGLLDDPTGGATLYHDGGVLPDWAARLAPTAEIGDRLFYAAGPGVPS</sequence>
<proteinExistence type="predicted"/>
<dbReference type="Proteomes" id="UP000595197">
    <property type="component" value="Chromosome"/>
</dbReference>